<protein>
    <submittedName>
        <fullName evidence="11">Glycosyltransferase</fullName>
    </submittedName>
</protein>
<dbReference type="InterPro" id="IPR050256">
    <property type="entry name" value="Glycosyltransferase_2"/>
</dbReference>
<proteinExistence type="predicted"/>
<keyword evidence="6" id="KW-0448">Lipopolysaccharide biosynthesis</keyword>
<reference evidence="11 12" key="1">
    <citation type="submission" date="2019-10" db="EMBL/GenBank/DDBJ databases">
        <title>Pseudomonas dajingensis sp. nov., isolated from the profound head ulcers of farmed Murray cod (Maccullochella peelii peelii).</title>
        <authorList>
            <person name="Liu Y."/>
        </authorList>
    </citation>
    <scope>NUCLEOTIDE SEQUENCE [LARGE SCALE GENOMIC DNA]</scope>
    <source>
        <strain evidence="11 12">MC042</strain>
    </source>
</reference>
<comment type="caution">
    <text evidence="11">The sequence shown here is derived from an EMBL/GenBank/DDBJ whole genome shotgun (WGS) entry which is preliminary data.</text>
</comment>
<name>A0A7X1PL41_9PSED</name>
<feature type="transmembrane region" description="Helical" evidence="9">
    <location>
        <begin position="240"/>
        <end position="258"/>
    </location>
</feature>
<dbReference type="AlphaFoldDB" id="A0A7X1PL41"/>
<evidence type="ECO:0000256" key="8">
    <source>
        <dbReference type="ARBA" id="ARBA00023136"/>
    </source>
</evidence>
<evidence type="ECO:0000256" key="4">
    <source>
        <dbReference type="ARBA" id="ARBA00022679"/>
    </source>
</evidence>
<keyword evidence="7 9" id="KW-1133">Transmembrane helix</keyword>
<dbReference type="GO" id="GO:0005886">
    <property type="term" value="C:plasma membrane"/>
    <property type="evidence" value="ECO:0007669"/>
    <property type="project" value="TreeGrafter"/>
</dbReference>
<keyword evidence="2" id="KW-0997">Cell inner membrane</keyword>
<dbReference type="Pfam" id="PF00535">
    <property type="entry name" value="Glycos_transf_2"/>
    <property type="match status" value="1"/>
</dbReference>
<dbReference type="Gene3D" id="3.90.550.10">
    <property type="entry name" value="Spore Coat Polysaccharide Biosynthesis Protein SpsA, Chain A"/>
    <property type="match status" value="1"/>
</dbReference>
<evidence type="ECO:0000256" key="9">
    <source>
        <dbReference type="SAM" id="Phobius"/>
    </source>
</evidence>
<accession>A0A7X1PL41</accession>
<dbReference type="EMBL" id="WHUV01000002">
    <property type="protein sequence ID" value="MQA54174.1"/>
    <property type="molecule type" value="Genomic_DNA"/>
</dbReference>
<feature type="transmembrane region" description="Helical" evidence="9">
    <location>
        <begin position="270"/>
        <end position="294"/>
    </location>
</feature>
<dbReference type="SUPFAM" id="SSF53448">
    <property type="entry name" value="Nucleotide-diphospho-sugar transferases"/>
    <property type="match status" value="1"/>
</dbReference>
<evidence type="ECO:0000256" key="2">
    <source>
        <dbReference type="ARBA" id="ARBA00022519"/>
    </source>
</evidence>
<evidence type="ECO:0000313" key="12">
    <source>
        <dbReference type="Proteomes" id="UP000486534"/>
    </source>
</evidence>
<dbReference type="RefSeq" id="WP_053130153.1">
    <property type="nucleotide sequence ID" value="NZ_CP191492.1"/>
</dbReference>
<evidence type="ECO:0000256" key="1">
    <source>
        <dbReference type="ARBA" id="ARBA00022475"/>
    </source>
</evidence>
<keyword evidence="8 9" id="KW-0472">Membrane</keyword>
<dbReference type="CDD" id="cd04187">
    <property type="entry name" value="DPM1_like_bac"/>
    <property type="match status" value="1"/>
</dbReference>
<feature type="domain" description="Glycosyltransferase 2-like" evidence="10">
    <location>
        <begin position="16"/>
        <end position="171"/>
    </location>
</feature>
<keyword evidence="3" id="KW-0328">Glycosyltransferase</keyword>
<dbReference type="PANTHER" id="PTHR48090">
    <property type="entry name" value="UNDECAPRENYL-PHOSPHATE 4-DEOXY-4-FORMAMIDO-L-ARABINOSE TRANSFERASE-RELATED"/>
    <property type="match status" value="1"/>
</dbReference>
<evidence type="ECO:0000256" key="3">
    <source>
        <dbReference type="ARBA" id="ARBA00022676"/>
    </source>
</evidence>
<organism evidence="11 12">
    <name type="scientific">Pseudomonas piscis</name>
    <dbReference type="NCBI Taxonomy" id="2614538"/>
    <lineage>
        <taxon>Bacteria</taxon>
        <taxon>Pseudomonadati</taxon>
        <taxon>Pseudomonadota</taxon>
        <taxon>Gammaproteobacteria</taxon>
        <taxon>Pseudomonadales</taxon>
        <taxon>Pseudomonadaceae</taxon>
        <taxon>Pseudomonas</taxon>
    </lineage>
</organism>
<evidence type="ECO:0000256" key="7">
    <source>
        <dbReference type="ARBA" id="ARBA00022989"/>
    </source>
</evidence>
<keyword evidence="1" id="KW-1003">Cell membrane</keyword>
<keyword evidence="4 11" id="KW-0808">Transferase</keyword>
<evidence type="ECO:0000259" key="10">
    <source>
        <dbReference type="Pfam" id="PF00535"/>
    </source>
</evidence>
<keyword evidence="5 9" id="KW-0812">Transmembrane</keyword>
<gene>
    <name evidence="11" type="ORF">GDH07_12720</name>
</gene>
<dbReference type="GO" id="GO:0016757">
    <property type="term" value="F:glycosyltransferase activity"/>
    <property type="evidence" value="ECO:0007669"/>
    <property type="project" value="UniProtKB-KW"/>
</dbReference>
<evidence type="ECO:0000313" key="11">
    <source>
        <dbReference type="EMBL" id="MQA54174.1"/>
    </source>
</evidence>
<dbReference type="InterPro" id="IPR001173">
    <property type="entry name" value="Glyco_trans_2-like"/>
</dbReference>
<sequence length="330" mass="37138">MKLPSHVQVDNQQLISVIVCCYNEAHVLPEFHHRLMLVLSALPVAYEVLYVNDGSHDGSYELLEQFCRVPRVRCLNLSRNFGKESAMSAGIDYAAGDAVLFIDADLQDPPELIPAMVRHWLAGHDIVNMQRSDRREDTAGKRLSAQLYYKLMNLLVDKYPVPPDVSDFRLIGPAPLNALRNMPERATLMKGLVNWLGFKTVEIPYQRARRKAGESKWSPMALVDLAMEGVLAFSRKPLRWFSVLSLATLLLTCSYLLHQWFADAFSIDHLILGAMALALVGIAMVGEYIGAALVEVKRRPLYFLRSTFGGFPRQLPAPSTTRADEQEVLR</sequence>
<evidence type="ECO:0000256" key="6">
    <source>
        <dbReference type="ARBA" id="ARBA00022985"/>
    </source>
</evidence>
<evidence type="ECO:0000256" key="5">
    <source>
        <dbReference type="ARBA" id="ARBA00022692"/>
    </source>
</evidence>
<dbReference type="Proteomes" id="UP000486534">
    <property type="component" value="Unassembled WGS sequence"/>
</dbReference>
<dbReference type="PANTHER" id="PTHR48090:SF3">
    <property type="entry name" value="UNDECAPRENYL-PHOSPHATE 4-DEOXY-4-FORMAMIDO-L-ARABINOSE TRANSFERASE"/>
    <property type="match status" value="1"/>
</dbReference>
<dbReference type="InterPro" id="IPR029044">
    <property type="entry name" value="Nucleotide-diphossugar_trans"/>
</dbReference>
<dbReference type="GO" id="GO:0009103">
    <property type="term" value="P:lipopolysaccharide biosynthetic process"/>
    <property type="evidence" value="ECO:0007669"/>
    <property type="project" value="UniProtKB-KW"/>
</dbReference>